<reference evidence="1" key="1">
    <citation type="submission" date="2021-11" db="EMBL/GenBank/DDBJ databases">
        <title>Development of a sustainable strategy for remediation of hydrocarbon-contaminated territories based on the waste exchange concept.</title>
        <authorList>
            <person name="Elkin A."/>
        </authorList>
    </citation>
    <scope>NUCLEOTIDE SEQUENCE</scope>
    <source>
        <strain evidence="1">IEGM 757</strain>
    </source>
</reference>
<evidence type="ECO:0000313" key="2">
    <source>
        <dbReference type="Proteomes" id="UP001198630"/>
    </source>
</evidence>
<accession>A0AAW4XHC3</accession>
<dbReference type="AlphaFoldDB" id="A0AAW4XHC3"/>
<gene>
    <name evidence="1" type="ORF">LQ384_17595</name>
</gene>
<dbReference type="EMBL" id="JAJNCO010000009">
    <property type="protein sequence ID" value="MCD2112928.1"/>
    <property type="molecule type" value="Genomic_DNA"/>
</dbReference>
<comment type="caution">
    <text evidence="1">The sequence shown here is derived from an EMBL/GenBank/DDBJ whole genome shotgun (WGS) entry which is preliminary data.</text>
</comment>
<organism evidence="1 2">
    <name type="scientific">Rhodococcus rhodochrous</name>
    <dbReference type="NCBI Taxonomy" id="1829"/>
    <lineage>
        <taxon>Bacteria</taxon>
        <taxon>Bacillati</taxon>
        <taxon>Actinomycetota</taxon>
        <taxon>Actinomycetes</taxon>
        <taxon>Mycobacteriales</taxon>
        <taxon>Nocardiaceae</taxon>
        <taxon>Rhodococcus</taxon>
    </lineage>
</organism>
<proteinExistence type="predicted"/>
<evidence type="ECO:0008006" key="3">
    <source>
        <dbReference type="Google" id="ProtNLM"/>
    </source>
</evidence>
<sequence length="344" mass="39049">MIPVAPPLFLEDIYTTDEQTILFDIIRNHGPWQLIAAQHFSSAEEYMAVAGPKNRGRDVELELSDLLTPTFRGYIGNYGVALEPSAHDICYSRRLLDLIREMHGAAYAIPNSFLFNLRAPAHSFDAGHFDSPSWRGMDKFDTPTWLSSVMAKSGLFERWELRSGQVIAYFYDSDVDGGFTYWPDGPDRPPARFTAPFRNSGILTHNEKMFHRGEASGPRSRRTVPGLRLDSTIRGVGTSEWAIHNGSEEITRYHDSEMRFLFHYGAFVFDDLADVRRYFEHTDDLSLDLTVEMFRDDLRSRGIECPEPSDPLHDREFVSVLTRAYAMAPAEYPADAPLDVPGVV</sequence>
<evidence type="ECO:0000313" key="1">
    <source>
        <dbReference type="EMBL" id="MCD2112928.1"/>
    </source>
</evidence>
<name>A0AAW4XHC3_RHORH</name>
<protein>
    <recommendedName>
        <fullName evidence="3">Fe2OG dioxygenase domain-containing protein</fullName>
    </recommendedName>
</protein>
<dbReference type="Proteomes" id="UP001198630">
    <property type="component" value="Unassembled WGS sequence"/>
</dbReference>